<dbReference type="GO" id="GO:0042558">
    <property type="term" value="P:pteridine-containing compound metabolic process"/>
    <property type="evidence" value="ECO:0007669"/>
    <property type="project" value="InterPro"/>
</dbReference>
<evidence type="ECO:0000313" key="3">
    <source>
        <dbReference type="EMBL" id="BDG60445.1"/>
    </source>
</evidence>
<protein>
    <submittedName>
        <fullName evidence="3">Dihydropteroate synthase</fullName>
    </submittedName>
</protein>
<feature type="domain" description="Pterin-binding" evidence="2">
    <location>
        <begin position="99"/>
        <end position="329"/>
    </location>
</feature>
<feature type="region of interest" description="Disordered" evidence="1">
    <location>
        <begin position="442"/>
        <end position="462"/>
    </location>
</feature>
<dbReference type="KEGG" id="cmic:caldi_15350"/>
<dbReference type="InterPro" id="IPR011005">
    <property type="entry name" value="Dihydropteroate_synth-like_sf"/>
</dbReference>
<dbReference type="Gene3D" id="3.20.20.20">
    <property type="entry name" value="Dihydropteroate synthase-like"/>
    <property type="match status" value="1"/>
</dbReference>
<dbReference type="Proteomes" id="UP001163687">
    <property type="component" value="Chromosome"/>
</dbReference>
<evidence type="ECO:0000256" key="1">
    <source>
        <dbReference type="SAM" id="MobiDB-lite"/>
    </source>
</evidence>
<keyword evidence="4" id="KW-1185">Reference proteome</keyword>
<dbReference type="SUPFAM" id="SSF51717">
    <property type="entry name" value="Dihydropteroate synthetase-like"/>
    <property type="match status" value="1"/>
</dbReference>
<evidence type="ECO:0000259" key="2">
    <source>
        <dbReference type="PROSITE" id="PS50972"/>
    </source>
</evidence>
<reference evidence="3" key="1">
    <citation type="submission" date="2022-03" db="EMBL/GenBank/DDBJ databases">
        <title>Complete genome sequence of Caldinitratiruptor microaerophilus.</title>
        <authorList>
            <person name="Mukaiyama R."/>
            <person name="Nishiyama T."/>
            <person name="Ueda K."/>
        </authorList>
    </citation>
    <scope>NUCLEOTIDE SEQUENCE</scope>
    <source>
        <strain evidence="3">JCM 16183</strain>
    </source>
</reference>
<dbReference type="AlphaFoldDB" id="A0AA35CNA8"/>
<proteinExistence type="predicted"/>
<dbReference type="Pfam" id="PF14251">
    <property type="entry name" value="PterinBD-DUF4346"/>
    <property type="match status" value="1"/>
</dbReference>
<sequence length="462" mass="51168">MQRILCVTGTLAERALRATLADLAGEAEWEVQVLPITVASLMTTEWMAPRLTVPPGTDRVLIPGLCRGDVGALSARLGVPVERGPADLKDLPEFFGRRRRLVGYGEYSALLFAEVQSAPELPWERLLAQAEYYRASGADVVDLGCVPGRRWDGIGRAVSSLRERGFRVSVDTFDPWEMREGVAAGAEYVLSVTPSTVHLARDLRGATVVVVPDSDPPADPALDGLARAVERLRDWDIPFILDPLLAPINFGFAASLHRYVECRRRFPDAPMMLGAHHLTELLDADSTGVNAVIMGFAQELGIGHILTTEVIPWARGCVRELDRARRLMHFSHRRGVLPKHLDDSLLALKDRRPADYTEDEIRAFHAQVRDPNFRIFTDGLYIYAFNARTFVRGTDPAAIFRELNVSDAGHAFYLGRELERAAIALRLGKRYRQEQPLRFGYLTPGEEGAAAPDDTAPREAAG</sequence>
<organism evidence="3 4">
    <name type="scientific">Caldinitratiruptor microaerophilus</name>
    <dbReference type="NCBI Taxonomy" id="671077"/>
    <lineage>
        <taxon>Bacteria</taxon>
        <taxon>Bacillati</taxon>
        <taxon>Bacillota</taxon>
        <taxon>Clostridia</taxon>
        <taxon>Eubacteriales</taxon>
        <taxon>Symbiobacteriaceae</taxon>
        <taxon>Caldinitratiruptor</taxon>
    </lineage>
</organism>
<dbReference type="InterPro" id="IPR025595">
    <property type="entry name" value="PterinBD-DUF4346"/>
</dbReference>
<dbReference type="PROSITE" id="PS50972">
    <property type="entry name" value="PTERIN_BINDING"/>
    <property type="match status" value="1"/>
</dbReference>
<name>A0AA35CNA8_9FIRM</name>
<dbReference type="Pfam" id="PF20123">
    <property type="entry name" value="DUF6513"/>
    <property type="match status" value="1"/>
</dbReference>
<gene>
    <name evidence="3" type="ORF">caldi_15350</name>
</gene>
<dbReference type="EMBL" id="AP025628">
    <property type="protein sequence ID" value="BDG60445.1"/>
    <property type="molecule type" value="Genomic_DNA"/>
</dbReference>
<dbReference type="RefSeq" id="WP_264844469.1">
    <property type="nucleotide sequence ID" value="NZ_AP025628.1"/>
</dbReference>
<dbReference type="InterPro" id="IPR000489">
    <property type="entry name" value="Pterin-binding_dom"/>
</dbReference>
<dbReference type="InterPro" id="IPR045406">
    <property type="entry name" value="DUF6513"/>
</dbReference>
<evidence type="ECO:0000313" key="4">
    <source>
        <dbReference type="Proteomes" id="UP001163687"/>
    </source>
</evidence>
<accession>A0AA35CNA8</accession>